<organism evidence="3 4">
    <name type="scientific">Massarina eburnea CBS 473.64</name>
    <dbReference type="NCBI Taxonomy" id="1395130"/>
    <lineage>
        <taxon>Eukaryota</taxon>
        <taxon>Fungi</taxon>
        <taxon>Dikarya</taxon>
        <taxon>Ascomycota</taxon>
        <taxon>Pezizomycotina</taxon>
        <taxon>Dothideomycetes</taxon>
        <taxon>Pleosporomycetidae</taxon>
        <taxon>Pleosporales</taxon>
        <taxon>Massarineae</taxon>
        <taxon>Massarinaceae</taxon>
        <taxon>Massarina</taxon>
    </lineage>
</organism>
<dbReference type="Pfam" id="PF00106">
    <property type="entry name" value="adh_short"/>
    <property type="match status" value="1"/>
</dbReference>
<dbReference type="GO" id="GO:0005783">
    <property type="term" value="C:endoplasmic reticulum"/>
    <property type="evidence" value="ECO:0007669"/>
    <property type="project" value="TreeGrafter"/>
</dbReference>
<name>A0A6A6RYP3_9PLEO</name>
<dbReference type="SUPFAM" id="SSF51735">
    <property type="entry name" value="NAD(P)-binding Rossmann-fold domains"/>
    <property type="match status" value="1"/>
</dbReference>
<dbReference type="GO" id="GO:0006654">
    <property type="term" value="P:phosphatidic acid biosynthetic process"/>
    <property type="evidence" value="ECO:0007669"/>
    <property type="project" value="TreeGrafter"/>
</dbReference>
<evidence type="ECO:0008006" key="5">
    <source>
        <dbReference type="Google" id="ProtNLM"/>
    </source>
</evidence>
<dbReference type="Gene3D" id="3.40.50.720">
    <property type="entry name" value="NAD(P)-binding Rossmann-like Domain"/>
    <property type="match status" value="1"/>
</dbReference>
<gene>
    <name evidence="3" type="ORF">P280DRAFT_40201</name>
</gene>
<protein>
    <recommendedName>
        <fullName evidence="5">NAD(P)-binding protein</fullName>
    </recommendedName>
</protein>
<dbReference type="EMBL" id="MU006786">
    <property type="protein sequence ID" value="KAF2639553.1"/>
    <property type="molecule type" value="Genomic_DNA"/>
</dbReference>
<dbReference type="PANTHER" id="PTHR44169:SF6">
    <property type="entry name" value="NADPH-DEPENDENT 1-ACYLDIHYDROXYACETONE PHOSPHATE REDUCTASE"/>
    <property type="match status" value="1"/>
</dbReference>
<dbReference type="GO" id="GO:0005811">
    <property type="term" value="C:lipid droplet"/>
    <property type="evidence" value="ECO:0007669"/>
    <property type="project" value="TreeGrafter"/>
</dbReference>
<dbReference type="GO" id="GO:0019433">
    <property type="term" value="P:triglyceride catabolic process"/>
    <property type="evidence" value="ECO:0007669"/>
    <property type="project" value="TreeGrafter"/>
</dbReference>
<evidence type="ECO:0000256" key="2">
    <source>
        <dbReference type="ARBA" id="ARBA00023002"/>
    </source>
</evidence>
<sequence>MSEYCAAKAALYAYSKCLRLELAPLSVNVTYIMTGEVKTNGTKPSQFVMSENSLWNPVRDEFVKEQVRSARSGMMPEVFAKGFVGRILGVRKDVVWVGSRAVMCRIMGALEW</sequence>
<dbReference type="PANTHER" id="PTHR44169">
    <property type="entry name" value="NADPH-DEPENDENT 1-ACYLDIHYDROXYACETONE PHOSPHATE REDUCTASE"/>
    <property type="match status" value="1"/>
</dbReference>
<dbReference type="OrthoDB" id="2102561at2759"/>
<comment type="similarity">
    <text evidence="1">Belongs to the short-chain dehydrogenases/reductases (SDR) family.</text>
</comment>
<reference evidence="3" key="1">
    <citation type="journal article" date="2020" name="Stud. Mycol.">
        <title>101 Dothideomycetes genomes: a test case for predicting lifestyles and emergence of pathogens.</title>
        <authorList>
            <person name="Haridas S."/>
            <person name="Albert R."/>
            <person name="Binder M."/>
            <person name="Bloem J."/>
            <person name="Labutti K."/>
            <person name="Salamov A."/>
            <person name="Andreopoulos B."/>
            <person name="Baker S."/>
            <person name="Barry K."/>
            <person name="Bills G."/>
            <person name="Bluhm B."/>
            <person name="Cannon C."/>
            <person name="Castanera R."/>
            <person name="Culley D."/>
            <person name="Daum C."/>
            <person name="Ezra D."/>
            <person name="Gonzalez J."/>
            <person name="Henrissat B."/>
            <person name="Kuo A."/>
            <person name="Liang C."/>
            <person name="Lipzen A."/>
            <person name="Lutzoni F."/>
            <person name="Magnuson J."/>
            <person name="Mondo S."/>
            <person name="Nolan M."/>
            <person name="Ohm R."/>
            <person name="Pangilinan J."/>
            <person name="Park H.-J."/>
            <person name="Ramirez L."/>
            <person name="Alfaro M."/>
            <person name="Sun H."/>
            <person name="Tritt A."/>
            <person name="Yoshinaga Y."/>
            <person name="Zwiers L.-H."/>
            <person name="Turgeon B."/>
            <person name="Goodwin S."/>
            <person name="Spatafora J."/>
            <person name="Crous P."/>
            <person name="Grigoriev I."/>
        </authorList>
    </citation>
    <scope>NUCLEOTIDE SEQUENCE</scope>
    <source>
        <strain evidence="3">CBS 473.64</strain>
    </source>
</reference>
<evidence type="ECO:0000256" key="1">
    <source>
        <dbReference type="ARBA" id="ARBA00006484"/>
    </source>
</evidence>
<dbReference type="AlphaFoldDB" id="A0A6A6RYP3"/>
<dbReference type="Proteomes" id="UP000799753">
    <property type="component" value="Unassembled WGS sequence"/>
</dbReference>
<dbReference type="InterPro" id="IPR002347">
    <property type="entry name" value="SDR_fam"/>
</dbReference>
<dbReference type="GO" id="GO:0004806">
    <property type="term" value="F:triacylglycerol lipase activity"/>
    <property type="evidence" value="ECO:0007669"/>
    <property type="project" value="TreeGrafter"/>
</dbReference>
<proteinExistence type="inferred from homology"/>
<evidence type="ECO:0000313" key="4">
    <source>
        <dbReference type="Proteomes" id="UP000799753"/>
    </source>
</evidence>
<keyword evidence="2" id="KW-0560">Oxidoreductase</keyword>
<keyword evidence="4" id="KW-1185">Reference proteome</keyword>
<dbReference type="GO" id="GO:0000140">
    <property type="term" value="F:acylglycerone-phosphate reductase (NADP+) activity"/>
    <property type="evidence" value="ECO:0007669"/>
    <property type="project" value="TreeGrafter"/>
</dbReference>
<accession>A0A6A6RYP3</accession>
<dbReference type="InterPro" id="IPR036291">
    <property type="entry name" value="NAD(P)-bd_dom_sf"/>
</dbReference>
<evidence type="ECO:0000313" key="3">
    <source>
        <dbReference type="EMBL" id="KAF2639553.1"/>
    </source>
</evidence>